<accession>A0AAJ0E928</accession>
<name>A0AAJ0E928_9PEZI</name>
<dbReference type="AlphaFoldDB" id="A0AAJ0E928"/>
<feature type="compositionally biased region" description="Polar residues" evidence="1">
    <location>
        <begin position="77"/>
        <end position="87"/>
    </location>
</feature>
<protein>
    <submittedName>
        <fullName evidence="2">Stress-induced bacterial acidophilic repeat domain-containing protein</fullName>
    </submittedName>
</protein>
<dbReference type="InterPro" id="IPR052590">
    <property type="entry name" value="Stress/Virulence-Domain"/>
</dbReference>
<dbReference type="GeneID" id="85476490"/>
<comment type="caution">
    <text evidence="2">The sequence shown here is derived from an EMBL/GenBank/DDBJ whole genome shotgun (WGS) entry which is preliminary data.</text>
</comment>
<dbReference type="RefSeq" id="XP_060438300.1">
    <property type="nucleotide sequence ID" value="XM_060591628.1"/>
</dbReference>
<evidence type="ECO:0000313" key="2">
    <source>
        <dbReference type="EMBL" id="KAK1622305.1"/>
    </source>
</evidence>
<keyword evidence="3" id="KW-1185">Reference proteome</keyword>
<evidence type="ECO:0000256" key="1">
    <source>
        <dbReference type="SAM" id="MobiDB-lite"/>
    </source>
</evidence>
<dbReference type="Proteomes" id="UP001243989">
    <property type="component" value="Unassembled WGS sequence"/>
</dbReference>
<dbReference type="InterPro" id="IPR019626">
    <property type="entry name" value="Stress-induced_KGG_rpt"/>
</dbReference>
<evidence type="ECO:0000313" key="3">
    <source>
        <dbReference type="Proteomes" id="UP001243989"/>
    </source>
</evidence>
<organism evidence="2 3">
    <name type="scientific">Colletotrichum phormii</name>
    <dbReference type="NCBI Taxonomy" id="359342"/>
    <lineage>
        <taxon>Eukaryota</taxon>
        <taxon>Fungi</taxon>
        <taxon>Dikarya</taxon>
        <taxon>Ascomycota</taxon>
        <taxon>Pezizomycotina</taxon>
        <taxon>Sordariomycetes</taxon>
        <taxon>Hypocreomycetidae</taxon>
        <taxon>Glomerellales</taxon>
        <taxon>Glomerellaceae</taxon>
        <taxon>Colletotrichum</taxon>
        <taxon>Colletotrichum acutatum species complex</taxon>
    </lineage>
</organism>
<dbReference type="PANTHER" id="PTHR36569:SF5">
    <property type="entry name" value="CONIDIATION-SPECIFIC PROTEIN 10 (EUROFUNG)"/>
    <property type="match status" value="1"/>
</dbReference>
<feature type="region of interest" description="Disordered" evidence="1">
    <location>
        <begin position="1"/>
        <end position="156"/>
    </location>
</feature>
<reference evidence="2" key="1">
    <citation type="submission" date="2021-06" db="EMBL/GenBank/DDBJ databases">
        <title>Comparative genomics, transcriptomics and evolutionary studies reveal genomic signatures of adaptation to plant cell wall in hemibiotrophic fungi.</title>
        <authorList>
            <consortium name="DOE Joint Genome Institute"/>
            <person name="Baroncelli R."/>
            <person name="Diaz J.F."/>
            <person name="Benocci T."/>
            <person name="Peng M."/>
            <person name="Battaglia E."/>
            <person name="Haridas S."/>
            <person name="Andreopoulos W."/>
            <person name="Labutti K."/>
            <person name="Pangilinan J."/>
            <person name="Floch G.L."/>
            <person name="Makela M.R."/>
            <person name="Henrissat B."/>
            <person name="Grigoriev I.V."/>
            <person name="Crouch J.A."/>
            <person name="De Vries R.P."/>
            <person name="Sukno S.A."/>
            <person name="Thon M.R."/>
        </authorList>
    </citation>
    <scope>NUCLEOTIDE SEQUENCE</scope>
    <source>
        <strain evidence="2">CBS 102054</strain>
    </source>
</reference>
<dbReference type="EMBL" id="JAHMHQ010000037">
    <property type="protein sequence ID" value="KAK1622305.1"/>
    <property type="molecule type" value="Genomic_DNA"/>
</dbReference>
<dbReference type="Pfam" id="PF10685">
    <property type="entry name" value="KGG"/>
    <property type="match status" value="4"/>
</dbReference>
<proteinExistence type="predicted"/>
<sequence length="156" mass="15737">MADTNPGNFANRPTEEVREIAAKGGHASHGGGGIPQEVPSGNTNPGNFANRPTEEVREIAAKGGHASHGGGIEAETHSGTGNTNPGNFANRPKEEVQEIAAKGRHASHTGGFASMDADKLREVASEGGKASSGSFEPGSEKAREAGRKGGLAGGSD</sequence>
<dbReference type="PANTHER" id="PTHR36569">
    <property type="match status" value="1"/>
</dbReference>
<feature type="compositionally biased region" description="Basic and acidic residues" evidence="1">
    <location>
        <begin position="138"/>
        <end position="147"/>
    </location>
</feature>
<gene>
    <name evidence="2" type="ORF">BDP81DRAFT_441858</name>
</gene>